<sequence>MNWIYITLVLLLVAVTGYRLIKGRWPDINNFLTIYLGAIEITVVIFFVVGLYLISFW</sequence>
<dbReference type="EMBL" id="BSDY01000001">
    <property type="protein sequence ID" value="GLI54794.1"/>
    <property type="molecule type" value="Genomic_DNA"/>
</dbReference>
<organism evidence="2 3">
    <name type="scientific">Propionigenium maris DSM 9537</name>
    <dbReference type="NCBI Taxonomy" id="1123000"/>
    <lineage>
        <taxon>Bacteria</taxon>
        <taxon>Fusobacteriati</taxon>
        <taxon>Fusobacteriota</taxon>
        <taxon>Fusobacteriia</taxon>
        <taxon>Fusobacteriales</taxon>
        <taxon>Fusobacteriaceae</taxon>
        <taxon>Propionigenium</taxon>
    </lineage>
</organism>
<feature type="transmembrane region" description="Helical" evidence="1">
    <location>
        <begin position="33"/>
        <end position="54"/>
    </location>
</feature>
<keyword evidence="3" id="KW-1185">Reference proteome</keyword>
<gene>
    <name evidence="2" type="ORF">PM10SUCC1_03090</name>
</gene>
<accession>A0A9W6GJ20</accession>
<protein>
    <submittedName>
        <fullName evidence="2">Uncharacterized protein</fullName>
    </submittedName>
</protein>
<evidence type="ECO:0000313" key="3">
    <source>
        <dbReference type="Proteomes" id="UP001144471"/>
    </source>
</evidence>
<evidence type="ECO:0000313" key="2">
    <source>
        <dbReference type="EMBL" id="GLI54794.1"/>
    </source>
</evidence>
<keyword evidence="1" id="KW-1133">Transmembrane helix</keyword>
<keyword evidence="1" id="KW-0812">Transmembrane</keyword>
<name>A0A9W6GJ20_9FUSO</name>
<evidence type="ECO:0000256" key="1">
    <source>
        <dbReference type="SAM" id="Phobius"/>
    </source>
</evidence>
<dbReference type="RefSeq" id="WP_281832815.1">
    <property type="nucleotide sequence ID" value="NZ_BSDY01000001.1"/>
</dbReference>
<dbReference type="AlphaFoldDB" id="A0A9W6GJ20"/>
<proteinExistence type="predicted"/>
<comment type="caution">
    <text evidence="2">The sequence shown here is derived from an EMBL/GenBank/DDBJ whole genome shotgun (WGS) entry which is preliminary data.</text>
</comment>
<dbReference type="Proteomes" id="UP001144471">
    <property type="component" value="Unassembled WGS sequence"/>
</dbReference>
<keyword evidence="1" id="KW-0472">Membrane</keyword>
<reference evidence="2" key="1">
    <citation type="submission" date="2022-12" db="EMBL/GenBank/DDBJ databases">
        <title>Reference genome sequencing for broad-spectrum identification of bacterial and archaeal isolates by mass spectrometry.</title>
        <authorList>
            <person name="Sekiguchi Y."/>
            <person name="Tourlousse D.M."/>
        </authorList>
    </citation>
    <scope>NUCLEOTIDE SEQUENCE</scope>
    <source>
        <strain evidence="2">10succ1</strain>
    </source>
</reference>